<gene>
    <name evidence="1" type="ORF">SAMN02982922_0258</name>
</gene>
<sequence length="158" mass="17391">MSAHTIYDCAVLGSVIRYSDGTAKPPVRFRKKLSTWESRNGSGRLIKKEPPRSRATYTSPACFTLHEGDLGGGGVIVVSVRRTWSVESDLRFQIVERPAIGMVRVLQDVGDSPELLHLARDREAAERWLASNTYSRAYLDEVTADEVGADVIEGRAAA</sequence>
<dbReference type="RefSeq" id="WP_085462537.1">
    <property type="nucleotide sequence ID" value="NZ_FXBL01000003.1"/>
</dbReference>
<dbReference type="InterPro" id="IPR017042">
    <property type="entry name" value="UCP036055"/>
</dbReference>
<name>A0A1X7MNN2_9HYPH</name>
<dbReference type="OrthoDB" id="8304384at2"/>
<dbReference type="Proteomes" id="UP000193083">
    <property type="component" value="Unassembled WGS sequence"/>
</dbReference>
<dbReference type="EMBL" id="FXBL01000003">
    <property type="protein sequence ID" value="SMH26459.1"/>
    <property type="molecule type" value="Genomic_DNA"/>
</dbReference>
<organism evidence="1 2">
    <name type="scientific">Mesorhizobium australicum</name>
    <dbReference type="NCBI Taxonomy" id="536018"/>
    <lineage>
        <taxon>Bacteria</taxon>
        <taxon>Pseudomonadati</taxon>
        <taxon>Pseudomonadota</taxon>
        <taxon>Alphaproteobacteria</taxon>
        <taxon>Hyphomicrobiales</taxon>
        <taxon>Phyllobacteriaceae</taxon>
        <taxon>Mesorhizobium</taxon>
    </lineage>
</organism>
<reference evidence="1 2" key="1">
    <citation type="submission" date="2017-04" db="EMBL/GenBank/DDBJ databases">
        <authorList>
            <person name="Afonso C.L."/>
            <person name="Miller P.J."/>
            <person name="Scott M.A."/>
            <person name="Spackman E."/>
            <person name="Goraichik I."/>
            <person name="Dimitrov K.M."/>
            <person name="Suarez D.L."/>
            <person name="Swayne D.E."/>
        </authorList>
    </citation>
    <scope>NUCLEOTIDE SEQUENCE [LARGE SCALE GENOMIC DNA]</scope>
    <source>
        <strain evidence="1 2">B5P</strain>
    </source>
</reference>
<evidence type="ECO:0000313" key="2">
    <source>
        <dbReference type="Proteomes" id="UP000193083"/>
    </source>
</evidence>
<proteinExistence type="predicted"/>
<accession>A0A1X7MNN2</accession>
<protein>
    <submittedName>
        <fullName evidence="1">Uncharacterized protein</fullName>
    </submittedName>
</protein>
<dbReference type="PIRSF" id="PIRSF036055">
    <property type="entry name" value="UCP036055"/>
    <property type="match status" value="1"/>
</dbReference>
<evidence type="ECO:0000313" key="1">
    <source>
        <dbReference type="EMBL" id="SMH26459.1"/>
    </source>
</evidence>
<keyword evidence="2" id="KW-1185">Reference proteome</keyword>
<dbReference type="AlphaFoldDB" id="A0A1X7MNN2"/>